<dbReference type="NCBIfam" id="TIGR01087">
    <property type="entry name" value="murD"/>
    <property type="match status" value="1"/>
</dbReference>
<evidence type="ECO:0000256" key="4">
    <source>
        <dbReference type="ARBA" id="ARBA00022598"/>
    </source>
</evidence>
<dbReference type="EC" id="6.3.2.9" evidence="7 8"/>
<dbReference type="InParanoid" id="A0A6N7EUN8"/>
<dbReference type="SUPFAM" id="SSF51984">
    <property type="entry name" value="MurCD N-terminal domain"/>
    <property type="match status" value="1"/>
</dbReference>
<organism evidence="11 12">
    <name type="scientific">Ostreibacterium oceani</name>
    <dbReference type="NCBI Taxonomy" id="2654998"/>
    <lineage>
        <taxon>Bacteria</taxon>
        <taxon>Pseudomonadati</taxon>
        <taxon>Pseudomonadota</taxon>
        <taxon>Gammaproteobacteria</taxon>
        <taxon>Cardiobacteriales</taxon>
        <taxon>Ostreibacteriaceae</taxon>
        <taxon>Ostreibacterium</taxon>
    </lineage>
</organism>
<keyword evidence="12" id="KW-1185">Reference proteome</keyword>
<dbReference type="Gene3D" id="3.40.50.720">
    <property type="entry name" value="NAD(P)-binding Rossmann-like Domain"/>
    <property type="match status" value="1"/>
</dbReference>
<dbReference type="RefSeq" id="WP_152810269.1">
    <property type="nucleotide sequence ID" value="NZ_WHNW01000005.1"/>
</dbReference>
<evidence type="ECO:0000259" key="10">
    <source>
        <dbReference type="Pfam" id="PF08245"/>
    </source>
</evidence>
<dbReference type="GO" id="GO:0008764">
    <property type="term" value="F:UDP-N-acetylmuramoylalanine-D-glutamate ligase activity"/>
    <property type="evidence" value="ECO:0007669"/>
    <property type="project" value="UniProtKB-UniRule"/>
</dbReference>
<evidence type="ECO:0000256" key="1">
    <source>
        <dbReference type="ARBA" id="ARBA00004496"/>
    </source>
</evidence>
<dbReference type="InterPro" id="IPR004101">
    <property type="entry name" value="Mur_ligase_C"/>
</dbReference>
<evidence type="ECO:0000256" key="6">
    <source>
        <dbReference type="ARBA" id="ARBA00022840"/>
    </source>
</evidence>
<comment type="catalytic activity">
    <reaction evidence="7 8">
        <text>UDP-N-acetyl-alpha-D-muramoyl-L-alanine + D-glutamate + ATP = UDP-N-acetyl-alpha-D-muramoyl-L-alanyl-D-glutamate + ADP + phosphate + H(+)</text>
        <dbReference type="Rhea" id="RHEA:16429"/>
        <dbReference type="ChEBI" id="CHEBI:15378"/>
        <dbReference type="ChEBI" id="CHEBI:29986"/>
        <dbReference type="ChEBI" id="CHEBI:30616"/>
        <dbReference type="ChEBI" id="CHEBI:43474"/>
        <dbReference type="ChEBI" id="CHEBI:83898"/>
        <dbReference type="ChEBI" id="CHEBI:83900"/>
        <dbReference type="ChEBI" id="CHEBI:456216"/>
        <dbReference type="EC" id="6.3.2.9"/>
    </reaction>
</comment>
<dbReference type="Pfam" id="PF02875">
    <property type="entry name" value="Mur_ligase_C"/>
    <property type="match status" value="1"/>
</dbReference>
<keyword evidence="7 8" id="KW-0961">Cell wall biogenesis/degradation</keyword>
<dbReference type="UniPathway" id="UPA00219"/>
<dbReference type="SUPFAM" id="SSF53623">
    <property type="entry name" value="MurD-like peptide ligases, catalytic domain"/>
    <property type="match status" value="1"/>
</dbReference>
<comment type="similarity">
    <text evidence="7">Belongs to the MurCDEF family.</text>
</comment>
<evidence type="ECO:0000256" key="5">
    <source>
        <dbReference type="ARBA" id="ARBA00022741"/>
    </source>
</evidence>
<keyword evidence="6 7" id="KW-0067">ATP-binding</keyword>
<evidence type="ECO:0000313" key="12">
    <source>
        <dbReference type="Proteomes" id="UP000471298"/>
    </source>
</evidence>
<dbReference type="AlphaFoldDB" id="A0A6N7EUN8"/>
<comment type="subcellular location">
    <subcellularLocation>
        <location evidence="1 7 8">Cytoplasm</location>
    </subcellularLocation>
</comment>
<feature type="domain" description="Mur ligase central" evidence="10">
    <location>
        <begin position="113"/>
        <end position="286"/>
    </location>
</feature>
<comment type="caution">
    <text evidence="11">The sequence shown here is derived from an EMBL/GenBank/DDBJ whole genome shotgun (WGS) entry which is preliminary data.</text>
</comment>
<dbReference type="HAMAP" id="MF_00639">
    <property type="entry name" value="MurD"/>
    <property type="match status" value="1"/>
</dbReference>
<dbReference type="Proteomes" id="UP000471298">
    <property type="component" value="Unassembled WGS sequence"/>
</dbReference>
<evidence type="ECO:0000256" key="3">
    <source>
        <dbReference type="ARBA" id="ARBA00022490"/>
    </source>
</evidence>
<dbReference type="Gene3D" id="3.40.1190.10">
    <property type="entry name" value="Mur-like, catalytic domain"/>
    <property type="match status" value="1"/>
</dbReference>
<keyword evidence="7 8" id="KW-0131">Cell cycle</keyword>
<evidence type="ECO:0000256" key="7">
    <source>
        <dbReference type="HAMAP-Rule" id="MF_00639"/>
    </source>
</evidence>
<protein>
    <recommendedName>
        <fullName evidence="7 8">UDP-N-acetylmuramoylalanine--D-glutamate ligase</fullName>
        <ecNumber evidence="7 8">6.3.2.9</ecNumber>
    </recommendedName>
    <alternativeName>
        <fullName evidence="7">D-glutamic acid-adding enzyme</fullName>
    </alternativeName>
    <alternativeName>
        <fullName evidence="7">UDP-N-acetylmuramoyl-L-alanyl-D-glutamate synthetase</fullName>
    </alternativeName>
</protein>
<gene>
    <name evidence="7 11" type="primary">murD</name>
    <name evidence="11" type="ORF">GCU85_05950</name>
</gene>
<dbReference type="InterPro" id="IPR036565">
    <property type="entry name" value="Mur-like_cat_sf"/>
</dbReference>
<evidence type="ECO:0000259" key="9">
    <source>
        <dbReference type="Pfam" id="PF02875"/>
    </source>
</evidence>
<dbReference type="InterPro" id="IPR036615">
    <property type="entry name" value="Mur_ligase_C_dom_sf"/>
</dbReference>
<dbReference type="EMBL" id="WHNW01000005">
    <property type="protein sequence ID" value="MPV86271.1"/>
    <property type="molecule type" value="Genomic_DNA"/>
</dbReference>
<dbReference type="InterPro" id="IPR005762">
    <property type="entry name" value="MurD"/>
</dbReference>
<reference evidence="11 12" key="1">
    <citation type="submission" date="2019-10" db="EMBL/GenBank/DDBJ databases">
        <title>Cardiobacteriales fam. a chemoheterotrophic member of the order Cardiobacteriales, and proposal of Cardiobacteriales fam. nov.</title>
        <authorList>
            <person name="Wang C."/>
        </authorList>
    </citation>
    <scope>NUCLEOTIDE SEQUENCE [LARGE SCALE GENOMIC DNA]</scope>
    <source>
        <strain evidence="11 12">ML27</strain>
    </source>
</reference>
<keyword evidence="7 8" id="KW-0132">Cell division</keyword>
<keyword evidence="3 7" id="KW-0963">Cytoplasm</keyword>
<dbReference type="InterPro" id="IPR013221">
    <property type="entry name" value="Mur_ligase_cen"/>
</dbReference>
<dbReference type="Pfam" id="PF21799">
    <property type="entry name" value="MurD-like_N"/>
    <property type="match status" value="1"/>
</dbReference>
<comment type="pathway">
    <text evidence="2 7 8">Cell wall biogenesis; peptidoglycan biosynthesis.</text>
</comment>
<dbReference type="Gene3D" id="3.90.190.20">
    <property type="entry name" value="Mur ligase, C-terminal domain"/>
    <property type="match status" value="1"/>
</dbReference>
<keyword evidence="5 7" id="KW-0547">Nucleotide-binding</keyword>
<dbReference type="GO" id="GO:0051301">
    <property type="term" value="P:cell division"/>
    <property type="evidence" value="ECO:0007669"/>
    <property type="project" value="UniProtKB-KW"/>
</dbReference>
<dbReference type="GO" id="GO:0005737">
    <property type="term" value="C:cytoplasm"/>
    <property type="evidence" value="ECO:0007669"/>
    <property type="project" value="UniProtKB-SubCell"/>
</dbReference>
<dbReference type="SUPFAM" id="SSF53244">
    <property type="entry name" value="MurD-like peptide ligases, peptide-binding domain"/>
    <property type="match status" value="1"/>
</dbReference>
<keyword evidence="7 8" id="KW-0133">Cell shape</keyword>
<proteinExistence type="inferred from homology"/>
<dbReference type="GO" id="GO:0009252">
    <property type="term" value="P:peptidoglycan biosynthetic process"/>
    <property type="evidence" value="ECO:0007669"/>
    <property type="project" value="UniProtKB-UniRule"/>
</dbReference>
<comment type="function">
    <text evidence="7 8">Cell wall formation. Catalyzes the addition of glutamate to the nucleotide precursor UDP-N-acetylmuramoyl-L-alanine (UMA).</text>
</comment>
<dbReference type="PANTHER" id="PTHR43692">
    <property type="entry name" value="UDP-N-ACETYLMURAMOYLALANINE--D-GLUTAMATE LIGASE"/>
    <property type="match status" value="1"/>
</dbReference>
<accession>A0A6N7EUN8</accession>
<keyword evidence="4 7" id="KW-0436">Ligase</keyword>
<feature type="domain" description="Mur ligase C-terminal" evidence="9">
    <location>
        <begin position="310"/>
        <end position="420"/>
    </location>
</feature>
<dbReference type="PANTHER" id="PTHR43692:SF1">
    <property type="entry name" value="UDP-N-ACETYLMURAMOYLALANINE--D-GLUTAMATE LIGASE"/>
    <property type="match status" value="1"/>
</dbReference>
<dbReference type="FunCoup" id="A0A6N7EUN8">
    <property type="interactions" value="460"/>
</dbReference>
<keyword evidence="7 8" id="KW-0573">Peptidoglycan synthesis</keyword>
<dbReference type="GO" id="GO:0071555">
    <property type="term" value="P:cell wall organization"/>
    <property type="evidence" value="ECO:0007669"/>
    <property type="project" value="UniProtKB-KW"/>
</dbReference>
<dbReference type="GO" id="GO:0005524">
    <property type="term" value="F:ATP binding"/>
    <property type="evidence" value="ECO:0007669"/>
    <property type="project" value="UniProtKB-UniRule"/>
</dbReference>
<name>A0A6N7EUN8_9GAMM</name>
<evidence type="ECO:0000256" key="8">
    <source>
        <dbReference type="RuleBase" id="RU003664"/>
    </source>
</evidence>
<evidence type="ECO:0000313" key="11">
    <source>
        <dbReference type="EMBL" id="MPV86271.1"/>
    </source>
</evidence>
<feature type="binding site" evidence="7">
    <location>
        <begin position="115"/>
        <end position="121"/>
    </location>
    <ligand>
        <name>ATP</name>
        <dbReference type="ChEBI" id="CHEBI:30616"/>
    </ligand>
</feature>
<dbReference type="GO" id="GO:0008360">
    <property type="term" value="P:regulation of cell shape"/>
    <property type="evidence" value="ECO:0007669"/>
    <property type="project" value="UniProtKB-KW"/>
</dbReference>
<evidence type="ECO:0000256" key="2">
    <source>
        <dbReference type="ARBA" id="ARBA00004752"/>
    </source>
</evidence>
<sequence length="446" mass="48118">MFVEEKLKQLMLPEPVAIIGAGLTGKSCFNLLSAVGIQCQVFDERKILPQHFSENPDMVALGPFEAKTFAEFATILVSPGVDLRRACFVNAVAKIITDIELFGRLTTRPVIGVTGSNGKSSVVSMLHLATQQQGLDYLLCGNIGVPVLAALQGSDDQCDGYIVELSSYHLERAPSLHLAIGTWLNVSPDHLDRYDSYADYVATKAKIFAQADYCVANAADSNVLDYAQKYNNVVYFSGERNRMIPATYHCEADMIYAGQQALFDMANFSQVGLHHAENIMAVFAMAKRLKIRDAAVVAACQQFVPLPSRSVTVGKKDGVLFINDSKGTNVGAAVAAIRGIDAPIILIAGGQGKGQDFSPLKQVCKNHAKHVLLMGEDAPLLATVLQGSVAISRVNDLNEAVSTAIRIAVPGDVVLLSPACASFDMFSSYLARGDLFEKIVREWIDA</sequence>
<dbReference type="Pfam" id="PF08245">
    <property type="entry name" value="Mur_ligase_M"/>
    <property type="match status" value="1"/>
</dbReference>